<sequence>MGCSHAKGRCVDRSKEAKCAFGDKTVIPFQKDGKEFIAIDGQCCLISFEGKKSLHLYGSSNPANSKPCLSRQSASQYSYLLSYATIFCVAFKCFLRADSNQARTGIKATMKESKKAKQTMQ</sequence>
<dbReference type="VEuPathDB" id="VectorBase:GPAI029661"/>
<keyword evidence="2" id="KW-1185">Reference proteome</keyword>
<proteinExistence type="predicted"/>
<dbReference type="AlphaFoldDB" id="A0A1A9ZZE7"/>
<dbReference type="EnsemblMetazoa" id="GPAI029661-RA">
    <property type="protein sequence ID" value="GPAI029661-PA"/>
    <property type="gene ID" value="GPAI029661"/>
</dbReference>
<evidence type="ECO:0000313" key="1">
    <source>
        <dbReference type="EnsemblMetazoa" id="GPAI029661-PA"/>
    </source>
</evidence>
<name>A0A1A9ZZE7_GLOPL</name>
<dbReference type="Proteomes" id="UP000092445">
    <property type="component" value="Unassembled WGS sequence"/>
</dbReference>
<reference evidence="1" key="2">
    <citation type="submission" date="2020-05" db="UniProtKB">
        <authorList>
            <consortium name="EnsemblMetazoa"/>
        </authorList>
    </citation>
    <scope>IDENTIFICATION</scope>
    <source>
        <strain evidence="1">IAEA</strain>
    </source>
</reference>
<accession>A0A1A9ZZE7</accession>
<reference evidence="2" key="1">
    <citation type="submission" date="2014-03" db="EMBL/GenBank/DDBJ databases">
        <authorList>
            <person name="Aksoy S."/>
            <person name="Warren W."/>
            <person name="Wilson R.K."/>
        </authorList>
    </citation>
    <scope>NUCLEOTIDE SEQUENCE [LARGE SCALE GENOMIC DNA]</scope>
    <source>
        <strain evidence="2">IAEA</strain>
    </source>
</reference>
<evidence type="ECO:0000313" key="2">
    <source>
        <dbReference type="Proteomes" id="UP000092445"/>
    </source>
</evidence>
<protein>
    <submittedName>
        <fullName evidence="1">Uncharacterized protein</fullName>
    </submittedName>
</protein>
<organism evidence="1 2">
    <name type="scientific">Glossina pallidipes</name>
    <name type="common">Tsetse fly</name>
    <dbReference type="NCBI Taxonomy" id="7398"/>
    <lineage>
        <taxon>Eukaryota</taxon>
        <taxon>Metazoa</taxon>
        <taxon>Ecdysozoa</taxon>
        <taxon>Arthropoda</taxon>
        <taxon>Hexapoda</taxon>
        <taxon>Insecta</taxon>
        <taxon>Pterygota</taxon>
        <taxon>Neoptera</taxon>
        <taxon>Endopterygota</taxon>
        <taxon>Diptera</taxon>
        <taxon>Brachycera</taxon>
        <taxon>Muscomorpha</taxon>
        <taxon>Hippoboscoidea</taxon>
        <taxon>Glossinidae</taxon>
        <taxon>Glossina</taxon>
    </lineage>
</organism>